<dbReference type="PANTHER" id="PTHR33121:SF70">
    <property type="entry name" value="SIGNALING PROTEIN YKOW"/>
    <property type="match status" value="1"/>
</dbReference>
<dbReference type="InterPro" id="IPR050706">
    <property type="entry name" value="Cyclic-di-GMP_PDE-like"/>
</dbReference>
<proteinExistence type="predicted"/>
<dbReference type="SUPFAM" id="SSF141868">
    <property type="entry name" value="EAL domain-like"/>
    <property type="match status" value="1"/>
</dbReference>
<evidence type="ECO:0000313" key="3">
    <source>
        <dbReference type="Proteomes" id="UP001481677"/>
    </source>
</evidence>
<dbReference type="Proteomes" id="UP001481677">
    <property type="component" value="Unassembled WGS sequence"/>
</dbReference>
<keyword evidence="3" id="KW-1185">Reference proteome</keyword>
<feature type="domain" description="EAL" evidence="1">
    <location>
        <begin position="1"/>
        <end position="69"/>
    </location>
</feature>
<dbReference type="PANTHER" id="PTHR33121">
    <property type="entry name" value="CYCLIC DI-GMP PHOSPHODIESTERASE PDEF"/>
    <property type="match status" value="1"/>
</dbReference>
<evidence type="ECO:0000259" key="1">
    <source>
        <dbReference type="PROSITE" id="PS50883"/>
    </source>
</evidence>
<accession>A0ABU9RBQ5</accession>
<evidence type="ECO:0000313" key="2">
    <source>
        <dbReference type="EMBL" id="MEM5344208.1"/>
    </source>
</evidence>
<organism evidence="2 3">
    <name type="scientific">Paraburkholderia azotifigens</name>
    <dbReference type="NCBI Taxonomy" id="2057004"/>
    <lineage>
        <taxon>Bacteria</taxon>
        <taxon>Pseudomonadati</taxon>
        <taxon>Pseudomonadota</taxon>
        <taxon>Betaproteobacteria</taxon>
        <taxon>Burkholderiales</taxon>
        <taxon>Burkholderiaceae</taxon>
        <taxon>Paraburkholderia</taxon>
    </lineage>
</organism>
<dbReference type="CDD" id="cd01948">
    <property type="entry name" value="EAL"/>
    <property type="match status" value="1"/>
</dbReference>
<dbReference type="PROSITE" id="PS50883">
    <property type="entry name" value="EAL"/>
    <property type="match status" value="1"/>
</dbReference>
<gene>
    <name evidence="2" type="ORF">V4C56_31870</name>
</gene>
<name>A0ABU9RBQ5_9BURK</name>
<dbReference type="InterPro" id="IPR001633">
    <property type="entry name" value="EAL_dom"/>
</dbReference>
<dbReference type="Gene3D" id="3.20.20.450">
    <property type="entry name" value="EAL domain"/>
    <property type="match status" value="1"/>
</dbReference>
<protein>
    <submittedName>
        <fullName evidence="2">EAL domain-containing protein</fullName>
    </submittedName>
</protein>
<comment type="caution">
    <text evidence="2">The sequence shown here is derived from an EMBL/GenBank/DDBJ whole genome shotgun (WGS) entry which is preliminary data.</text>
</comment>
<dbReference type="RefSeq" id="WP_275671055.1">
    <property type="nucleotide sequence ID" value="NZ_JAZHFZ010000033.1"/>
</dbReference>
<dbReference type="EMBL" id="JAZHGA010000031">
    <property type="protein sequence ID" value="MEM5344208.1"/>
    <property type="molecule type" value="Genomic_DNA"/>
</dbReference>
<reference evidence="2 3" key="1">
    <citation type="submission" date="2024-01" db="EMBL/GenBank/DDBJ databases">
        <title>The diversity of rhizobia nodulating Mimosa spp. in eleven states of Brazil covering several biomes is determined by host plant, location, and edaphic factors.</title>
        <authorList>
            <person name="Rouws L."/>
            <person name="Barauna A."/>
            <person name="Beukes C."/>
            <person name="De Faria S.M."/>
            <person name="Gross E."/>
            <person name="Dos Reis Junior F.B."/>
            <person name="Simon M."/>
            <person name="Maluk M."/>
            <person name="Odee D.W."/>
            <person name="Kenicer G."/>
            <person name="Young J.P.W."/>
            <person name="Reis V.M."/>
            <person name="Zilli J."/>
            <person name="James E.K."/>
        </authorList>
    </citation>
    <scope>NUCLEOTIDE SEQUENCE [LARGE SCALE GENOMIC DNA]</scope>
    <source>
        <strain evidence="2 3">JPY530</strain>
    </source>
</reference>
<sequence>MRQPHFAQGVLQARAESGLSARCLVLELTESLLMENVELVTKLLKTIRAAGVRLSMDDFGTGYSSLSYS</sequence>
<dbReference type="InterPro" id="IPR035919">
    <property type="entry name" value="EAL_sf"/>
</dbReference>
<dbReference type="Pfam" id="PF00563">
    <property type="entry name" value="EAL"/>
    <property type="match status" value="1"/>
</dbReference>